<dbReference type="EMBL" id="JADCNL010000001">
    <property type="protein sequence ID" value="KAG0495553.1"/>
    <property type="molecule type" value="Genomic_DNA"/>
</dbReference>
<reference evidence="3 4" key="1">
    <citation type="journal article" date="2020" name="Nat. Food">
        <title>A phased Vanilla planifolia genome enables genetic improvement of flavour and production.</title>
        <authorList>
            <person name="Hasing T."/>
            <person name="Tang H."/>
            <person name="Brym M."/>
            <person name="Khazi F."/>
            <person name="Huang T."/>
            <person name="Chambers A.H."/>
        </authorList>
    </citation>
    <scope>NUCLEOTIDE SEQUENCE [LARGE SCALE GENOMIC DNA]</scope>
    <source>
        <tissue evidence="3">Leaf</tissue>
    </source>
</reference>
<evidence type="ECO:0000313" key="3">
    <source>
        <dbReference type="EMBL" id="KAG0495553.1"/>
    </source>
</evidence>
<keyword evidence="4" id="KW-1185">Reference proteome</keyword>
<name>A0A835RRR3_VANPL</name>
<evidence type="ECO:0000313" key="4">
    <source>
        <dbReference type="Proteomes" id="UP000636800"/>
    </source>
</evidence>
<dbReference type="GO" id="GO:0005524">
    <property type="term" value="F:ATP binding"/>
    <property type="evidence" value="ECO:0007669"/>
    <property type="project" value="UniProtKB-KW"/>
</dbReference>
<sequence length="170" mass="18401">MGASSWPSATEILDAKTKVSEMSGREVEDLKVVVSPYRICPLGAHIDHQGGVVSAMTINKGIILAFVSSFDTQIVLRSGQFSGEVKFRVDEEQYPRKSKIVPESNLSNSSEDSNWGCYARGALYALKKGNQIKKGIIGFISGSEGLDSSGLSSSAAVELPIYWLWKVPIT</sequence>
<keyword evidence="1" id="KW-0547">Nucleotide-binding</keyword>
<dbReference type="SUPFAM" id="SSF54211">
    <property type="entry name" value="Ribosomal protein S5 domain 2-like"/>
    <property type="match status" value="1"/>
</dbReference>
<dbReference type="OrthoDB" id="264354at2759"/>
<dbReference type="InterPro" id="IPR020568">
    <property type="entry name" value="Ribosomal_Su5_D2-typ_SF"/>
</dbReference>
<dbReference type="GO" id="GO:0005829">
    <property type="term" value="C:cytosol"/>
    <property type="evidence" value="ECO:0007669"/>
    <property type="project" value="TreeGrafter"/>
</dbReference>
<proteinExistence type="predicted"/>
<dbReference type="GO" id="GO:0006012">
    <property type="term" value="P:galactose metabolic process"/>
    <property type="evidence" value="ECO:0007669"/>
    <property type="project" value="TreeGrafter"/>
</dbReference>
<dbReference type="PANTHER" id="PTHR10457:SF6">
    <property type="entry name" value="GALACTURONOKINASE"/>
    <property type="match status" value="1"/>
</dbReference>
<accession>A0A835RRR3</accession>
<protein>
    <recommendedName>
        <fullName evidence="5">Galactokinase N-terminal domain-containing protein</fullName>
    </recommendedName>
</protein>
<evidence type="ECO:0000256" key="1">
    <source>
        <dbReference type="ARBA" id="ARBA00022741"/>
    </source>
</evidence>
<dbReference type="PANTHER" id="PTHR10457">
    <property type="entry name" value="MEVALONATE KINASE/GALACTOKINASE"/>
    <property type="match status" value="1"/>
</dbReference>
<organism evidence="3 4">
    <name type="scientific">Vanilla planifolia</name>
    <name type="common">Vanilla</name>
    <dbReference type="NCBI Taxonomy" id="51239"/>
    <lineage>
        <taxon>Eukaryota</taxon>
        <taxon>Viridiplantae</taxon>
        <taxon>Streptophyta</taxon>
        <taxon>Embryophyta</taxon>
        <taxon>Tracheophyta</taxon>
        <taxon>Spermatophyta</taxon>
        <taxon>Magnoliopsida</taxon>
        <taxon>Liliopsida</taxon>
        <taxon>Asparagales</taxon>
        <taxon>Orchidaceae</taxon>
        <taxon>Vanilloideae</taxon>
        <taxon>Vanilleae</taxon>
        <taxon>Vanilla</taxon>
    </lineage>
</organism>
<gene>
    <name evidence="3" type="ORF">HPP92_000244</name>
</gene>
<dbReference type="InterPro" id="IPR014721">
    <property type="entry name" value="Ribsml_uS5_D2-typ_fold_subgr"/>
</dbReference>
<dbReference type="Gene3D" id="3.30.230.10">
    <property type="match status" value="1"/>
</dbReference>
<comment type="caution">
    <text evidence="3">The sequence shown here is derived from an EMBL/GenBank/DDBJ whole genome shotgun (WGS) entry which is preliminary data.</text>
</comment>
<dbReference type="AlphaFoldDB" id="A0A835RRR3"/>
<evidence type="ECO:0008006" key="5">
    <source>
        <dbReference type="Google" id="ProtNLM"/>
    </source>
</evidence>
<keyword evidence="2" id="KW-0067">ATP-binding</keyword>
<dbReference type="Proteomes" id="UP000636800">
    <property type="component" value="Chromosome 1"/>
</dbReference>
<evidence type="ECO:0000256" key="2">
    <source>
        <dbReference type="ARBA" id="ARBA00022840"/>
    </source>
</evidence>